<evidence type="ECO:0000256" key="1">
    <source>
        <dbReference type="SAM" id="Phobius"/>
    </source>
</evidence>
<dbReference type="EMBL" id="HBIT01004632">
    <property type="protein sequence ID" value="CAE0616335.1"/>
    <property type="molecule type" value="Transcribed_RNA"/>
</dbReference>
<name>A0A7S3XG71_OXYMA</name>
<keyword evidence="1" id="KW-1133">Transmembrane helix</keyword>
<protein>
    <submittedName>
        <fullName evidence="2">Uncharacterized protein</fullName>
    </submittedName>
</protein>
<proteinExistence type="predicted"/>
<reference evidence="2" key="1">
    <citation type="submission" date="2021-01" db="EMBL/GenBank/DDBJ databases">
        <authorList>
            <person name="Corre E."/>
            <person name="Pelletier E."/>
            <person name="Niang G."/>
            <person name="Scheremetjew M."/>
            <person name="Finn R."/>
            <person name="Kale V."/>
            <person name="Holt S."/>
            <person name="Cochrane G."/>
            <person name="Meng A."/>
            <person name="Brown T."/>
            <person name="Cohen L."/>
        </authorList>
    </citation>
    <scope>NUCLEOTIDE SEQUENCE</scope>
    <source>
        <strain evidence="2">CCMP1795</strain>
    </source>
</reference>
<evidence type="ECO:0000313" key="2">
    <source>
        <dbReference type="EMBL" id="CAE0616335.1"/>
    </source>
</evidence>
<organism evidence="2">
    <name type="scientific">Oxyrrhis marina</name>
    <name type="common">Dinoflagellate</name>
    <dbReference type="NCBI Taxonomy" id="2969"/>
    <lineage>
        <taxon>Eukaryota</taxon>
        <taxon>Sar</taxon>
        <taxon>Alveolata</taxon>
        <taxon>Dinophyceae</taxon>
        <taxon>Oxyrrhinales</taxon>
        <taxon>Oxyrrhinaceae</taxon>
        <taxon>Oxyrrhis</taxon>
    </lineage>
</organism>
<gene>
    <name evidence="2" type="ORF">OMAR00292_LOCUS2211</name>
</gene>
<accession>A0A7S3XG71</accession>
<keyword evidence="1" id="KW-0812">Transmembrane</keyword>
<sequence length="128" mass="13545">MCRRAGAVGVVFLGLQAMPRGSLNVADATTDGLATRSVVFAAIDGASKVGKELQEVIFQSVLPVHFALWVAALFAWCFRGVQMLWAAAALTLEMPAKDAMAADAMGSETFTLLMTPNADAEEVREGKP</sequence>
<keyword evidence="1" id="KW-0472">Membrane</keyword>
<dbReference type="AlphaFoldDB" id="A0A7S3XG71"/>
<feature type="transmembrane region" description="Helical" evidence="1">
    <location>
        <begin position="66"/>
        <end position="90"/>
    </location>
</feature>